<keyword evidence="4" id="KW-1185">Reference proteome</keyword>
<proteinExistence type="predicted"/>
<sequence length="630" mass="68908">MATGYPLRATLCAVYSPPVAGIRRLVCPAPELDPDVSQPSESFCRTDGFTDLRGYAPIGDGRTVALIAQDGAIDWLPIPNLDSLPVFAAVVDRPNGGRLDLMPTVPFRTERRYLPKTNVLQTTFVTDSGRVRVTDALNIGFGGRLPWTELARRVEGVDGAVPMRWRVAPGTCFNSTSPWARHTPHGAVLRAGTLNLGVCVSDNVAVDWTDQTASGTFITAPGERQLIGVVASESEPLMLSRACDIDDGLDTTIAFWENWSSQFSCPDAWAEAVRRSALLLKLLIFSPTGAIAAAATTSLPERFSGGKNWDYRYAWVRDTAYTLSALRRFGIREETHAAVSWLLRTVRRHGPEVGVFYCLDGSSPPPVSHYEVAGWRGIGPVVTGNRADGQLQLSIFADLFDTVRLYVDSGHVLDTETGHLLAGFADRACDAWRHQDAGMWELRRAEHYTTSKLGCWQALRCAVYLAELGQIPGDPGRWAGEADRIREWVQRCCWSDHLGSYEWYPGSGKLDASILLHAGSGFDRGPRMSATIDALRRELGCGPLLFRFSGAREEEQEGAFVACSFWVVSALHHVGRRDEAKQLMTELVELTNDVGVLPEMIGADDHAFLGNLPQGLSHLALLGAALDLTS</sequence>
<accession>A0A1X0XSX7</accession>
<dbReference type="EMBL" id="MZZM01000028">
    <property type="protein sequence ID" value="ORJ56001.1"/>
    <property type="molecule type" value="Genomic_DNA"/>
</dbReference>
<evidence type="ECO:0000313" key="4">
    <source>
        <dbReference type="Proteomes" id="UP000193040"/>
    </source>
</evidence>
<gene>
    <name evidence="3" type="ORF">B5M45_24280</name>
</gene>
<dbReference type="SUPFAM" id="SSF48208">
    <property type="entry name" value="Six-hairpin glycosidases"/>
    <property type="match status" value="1"/>
</dbReference>
<dbReference type="Proteomes" id="UP000193040">
    <property type="component" value="Unassembled WGS sequence"/>
</dbReference>
<feature type="domain" description="Trehalase-like N-terminal" evidence="2">
    <location>
        <begin position="58"/>
        <end position="157"/>
    </location>
</feature>
<dbReference type="AlphaFoldDB" id="A0A1X0XSX7"/>
<comment type="caution">
    <text evidence="3">The sequence shown here is derived from an EMBL/GenBank/DDBJ whole genome shotgun (WGS) entry which is preliminary data.</text>
</comment>
<evidence type="ECO:0000313" key="3">
    <source>
        <dbReference type="EMBL" id="ORJ56001.1"/>
    </source>
</evidence>
<organism evidence="3 4">
    <name type="scientific">Mycobacterium simiae</name>
    <name type="common">Mycobacterium habana</name>
    <dbReference type="NCBI Taxonomy" id="1784"/>
    <lineage>
        <taxon>Bacteria</taxon>
        <taxon>Bacillati</taxon>
        <taxon>Actinomycetota</taxon>
        <taxon>Actinomycetes</taxon>
        <taxon>Mycobacteriales</taxon>
        <taxon>Mycobacteriaceae</taxon>
        <taxon>Mycobacterium</taxon>
        <taxon>Mycobacterium simiae complex</taxon>
    </lineage>
</organism>
<dbReference type="InterPro" id="IPR012341">
    <property type="entry name" value="6hp_glycosidase-like_sf"/>
</dbReference>
<dbReference type="GO" id="GO:0005975">
    <property type="term" value="P:carbohydrate metabolic process"/>
    <property type="evidence" value="ECO:0007669"/>
    <property type="project" value="InterPro"/>
</dbReference>
<dbReference type="InterPro" id="IPR008928">
    <property type="entry name" value="6-hairpin_glycosidase_sf"/>
</dbReference>
<evidence type="ECO:0000259" key="2">
    <source>
        <dbReference type="Pfam" id="PF19291"/>
    </source>
</evidence>
<dbReference type="GO" id="GO:0004553">
    <property type="term" value="F:hydrolase activity, hydrolyzing O-glycosyl compounds"/>
    <property type="evidence" value="ECO:0007669"/>
    <property type="project" value="UniProtKB-ARBA"/>
</dbReference>
<feature type="domain" description="GH15-like" evidence="1">
    <location>
        <begin position="271"/>
        <end position="624"/>
    </location>
</feature>
<dbReference type="InterPro" id="IPR045582">
    <property type="entry name" value="Trehalase-like_N"/>
</dbReference>
<dbReference type="InterPro" id="IPR011613">
    <property type="entry name" value="GH15-like"/>
</dbReference>
<name>A0A1X0XSX7_MYCSI</name>
<dbReference type="PANTHER" id="PTHR31616:SF0">
    <property type="entry name" value="GLUCAN 1,4-ALPHA-GLUCOSIDASE"/>
    <property type="match status" value="1"/>
</dbReference>
<dbReference type="Pfam" id="PF19291">
    <property type="entry name" value="TREH_N"/>
    <property type="match status" value="1"/>
</dbReference>
<protein>
    <submittedName>
        <fullName evidence="3">Glycoside hydrolase</fullName>
    </submittedName>
</protein>
<reference evidence="3 4" key="1">
    <citation type="submission" date="2017-03" db="EMBL/GenBank/DDBJ databases">
        <title>Genomic insights into Mycobacterium simiae human colonization.</title>
        <authorList>
            <person name="Steffani J.L."/>
            <person name="Brunck M.E."/>
            <person name="Cruz E."/>
            <person name="Montiel R."/>
            <person name="Barona F."/>
        </authorList>
    </citation>
    <scope>NUCLEOTIDE SEQUENCE [LARGE SCALE GENOMIC DNA]</scope>
    <source>
        <strain evidence="3 4">MsiGto</strain>
    </source>
</reference>
<evidence type="ECO:0000259" key="1">
    <source>
        <dbReference type="Pfam" id="PF00723"/>
    </source>
</evidence>
<dbReference type="Gene3D" id="1.50.10.10">
    <property type="match status" value="1"/>
</dbReference>
<dbReference type="Pfam" id="PF00723">
    <property type="entry name" value="Glyco_hydro_15"/>
    <property type="match status" value="1"/>
</dbReference>
<keyword evidence="3" id="KW-0378">Hydrolase</keyword>
<dbReference type="PANTHER" id="PTHR31616">
    <property type="entry name" value="TREHALASE"/>
    <property type="match status" value="1"/>
</dbReference>